<evidence type="ECO:0000313" key="1">
    <source>
        <dbReference type="EMBL" id="KHN98487.1"/>
    </source>
</evidence>
<dbReference type="RefSeq" id="XP_040679553.1">
    <property type="nucleotide sequence ID" value="XM_040822410.1"/>
</dbReference>
<name>A0A0B2WYI4_METAS</name>
<reference evidence="1 2" key="1">
    <citation type="journal article" date="2014" name="Proc. Natl. Acad. Sci. U.S.A.">
        <title>Trajectory and genomic determinants of fungal-pathogen speciation and host adaptation.</title>
        <authorList>
            <person name="Hu X."/>
            <person name="Xiao G."/>
            <person name="Zheng P."/>
            <person name="Shang Y."/>
            <person name="Su Y."/>
            <person name="Zhang X."/>
            <person name="Liu X."/>
            <person name="Zhan S."/>
            <person name="St Leger R.J."/>
            <person name="Wang C."/>
        </authorList>
    </citation>
    <scope>NUCLEOTIDE SEQUENCE [LARGE SCALE GENOMIC DNA]</scope>
    <source>
        <strain evidence="1 2">ARSEF 1941</strain>
    </source>
</reference>
<dbReference type="AlphaFoldDB" id="A0A0B2WYI4"/>
<sequence>MLRIDQLSRDRTGKRAVVFLMQGHSAMSSFMRFQLRMLEYESISAMPISRADRLVTHLDALRKPSITGMNGCAQISSHEAQRDLLRHCVSGFPPSVERVDALLGSVSHLRDLANMVQSQEGQQIICERLGVADGRRMITYFTGGPKFG</sequence>
<comment type="caution">
    <text evidence="1">The sequence shown here is derived from an EMBL/GenBank/DDBJ whole genome shotgun (WGS) entry which is preliminary data.</text>
</comment>
<dbReference type="Proteomes" id="UP000030816">
    <property type="component" value="Unassembled WGS sequence"/>
</dbReference>
<dbReference type="OrthoDB" id="4937733at2759"/>
<proteinExistence type="predicted"/>
<dbReference type="EMBL" id="AZHE01000007">
    <property type="protein sequence ID" value="KHN98487.1"/>
    <property type="molecule type" value="Genomic_DNA"/>
</dbReference>
<dbReference type="HOGENOM" id="CLU_089720_1_1_1"/>
<organism evidence="1 2">
    <name type="scientific">Metarhizium album (strain ARSEF 1941)</name>
    <dbReference type="NCBI Taxonomy" id="1081103"/>
    <lineage>
        <taxon>Eukaryota</taxon>
        <taxon>Fungi</taxon>
        <taxon>Dikarya</taxon>
        <taxon>Ascomycota</taxon>
        <taxon>Pezizomycotina</taxon>
        <taxon>Sordariomycetes</taxon>
        <taxon>Hypocreomycetidae</taxon>
        <taxon>Hypocreales</taxon>
        <taxon>Clavicipitaceae</taxon>
        <taxon>Metarhizium</taxon>
    </lineage>
</organism>
<keyword evidence="2" id="KW-1185">Reference proteome</keyword>
<protein>
    <submittedName>
        <fullName evidence="1">Uncharacterized protein</fullName>
    </submittedName>
</protein>
<evidence type="ECO:0000313" key="2">
    <source>
        <dbReference type="Proteomes" id="UP000030816"/>
    </source>
</evidence>
<gene>
    <name evidence="1" type="ORF">MAM_03611</name>
</gene>
<dbReference type="GeneID" id="63738066"/>
<accession>A0A0B2WYI4</accession>